<proteinExistence type="predicted"/>
<dbReference type="EMBL" id="JABSTQ010009181">
    <property type="protein sequence ID" value="KAG0432048.1"/>
    <property type="molecule type" value="Genomic_DNA"/>
</dbReference>
<comment type="caution">
    <text evidence="1">The sequence shown here is derived from an EMBL/GenBank/DDBJ whole genome shotgun (WGS) entry which is preliminary data.</text>
</comment>
<evidence type="ECO:0000313" key="1">
    <source>
        <dbReference type="EMBL" id="KAG0432048.1"/>
    </source>
</evidence>
<accession>A0AC60QE31</accession>
<reference evidence="1 2" key="1">
    <citation type="journal article" date="2020" name="Cell">
        <title>Large-Scale Comparative Analyses of Tick Genomes Elucidate Their Genetic Diversity and Vector Capacities.</title>
        <authorList>
            <consortium name="Tick Genome and Microbiome Consortium (TIGMIC)"/>
            <person name="Jia N."/>
            <person name="Wang J."/>
            <person name="Shi W."/>
            <person name="Du L."/>
            <person name="Sun Y."/>
            <person name="Zhan W."/>
            <person name="Jiang J.F."/>
            <person name="Wang Q."/>
            <person name="Zhang B."/>
            <person name="Ji P."/>
            <person name="Bell-Sakyi L."/>
            <person name="Cui X.M."/>
            <person name="Yuan T.T."/>
            <person name="Jiang B.G."/>
            <person name="Yang W.F."/>
            <person name="Lam T.T."/>
            <person name="Chang Q.C."/>
            <person name="Ding S.J."/>
            <person name="Wang X.J."/>
            <person name="Zhu J.G."/>
            <person name="Ruan X.D."/>
            <person name="Zhao L."/>
            <person name="Wei J.T."/>
            <person name="Ye R.Z."/>
            <person name="Que T.C."/>
            <person name="Du C.H."/>
            <person name="Zhou Y.H."/>
            <person name="Cheng J.X."/>
            <person name="Dai P.F."/>
            <person name="Guo W.B."/>
            <person name="Han X.H."/>
            <person name="Huang E.J."/>
            <person name="Li L.F."/>
            <person name="Wei W."/>
            <person name="Gao Y.C."/>
            <person name="Liu J.Z."/>
            <person name="Shao H.Z."/>
            <person name="Wang X."/>
            <person name="Wang C.C."/>
            <person name="Yang T.C."/>
            <person name="Huo Q.B."/>
            <person name="Li W."/>
            <person name="Chen H.Y."/>
            <person name="Chen S.E."/>
            <person name="Zhou L.G."/>
            <person name="Ni X.B."/>
            <person name="Tian J.H."/>
            <person name="Sheng Y."/>
            <person name="Liu T."/>
            <person name="Pan Y.S."/>
            <person name="Xia L.Y."/>
            <person name="Li J."/>
            <person name="Zhao F."/>
            <person name="Cao W.C."/>
        </authorList>
    </citation>
    <scope>NUCLEOTIDE SEQUENCE [LARGE SCALE GENOMIC DNA]</scope>
    <source>
        <strain evidence="1">Iper-2018</strain>
    </source>
</reference>
<keyword evidence="2" id="KW-1185">Reference proteome</keyword>
<gene>
    <name evidence="1" type="ORF">HPB47_021237</name>
</gene>
<protein>
    <submittedName>
        <fullName evidence="1">Uncharacterized protein</fullName>
    </submittedName>
</protein>
<name>A0AC60QE31_IXOPE</name>
<organism evidence="1 2">
    <name type="scientific">Ixodes persulcatus</name>
    <name type="common">Taiga tick</name>
    <dbReference type="NCBI Taxonomy" id="34615"/>
    <lineage>
        <taxon>Eukaryota</taxon>
        <taxon>Metazoa</taxon>
        <taxon>Ecdysozoa</taxon>
        <taxon>Arthropoda</taxon>
        <taxon>Chelicerata</taxon>
        <taxon>Arachnida</taxon>
        <taxon>Acari</taxon>
        <taxon>Parasitiformes</taxon>
        <taxon>Ixodida</taxon>
        <taxon>Ixodoidea</taxon>
        <taxon>Ixodidae</taxon>
        <taxon>Ixodinae</taxon>
        <taxon>Ixodes</taxon>
    </lineage>
</organism>
<dbReference type="Proteomes" id="UP000805193">
    <property type="component" value="Unassembled WGS sequence"/>
</dbReference>
<evidence type="ECO:0000313" key="2">
    <source>
        <dbReference type="Proteomes" id="UP000805193"/>
    </source>
</evidence>
<sequence>MGKRKRDSSEQKSVTVRSTNNPETPDIPTSCPFHNFSVLEVAELRGSLLGWYDEHQRQLPWRDIAKADGDPNQKAYAVWVSEIMLQQTRVTTVIEYYKRWMKKWPTVEDLARASLEEVLQVWAGLGYYQRARRLHEGAQKVVRDLGGLFPNTPKCLARDIPGVGCYTAAAVASIAFGHRAGAVDGNVARVYSRMRLLGATLGSSPSERALWAAANEAVCPVRPGDFNQAVMELGARVCTPRSPSCTQCPVRSVCLLYQTETAKKSVGQESTPFVADIEAVPGCGLCLPSKYGDTEMDATQLYPHKAAKKEPRRETHAVSVLRSGDRYLLLRKTGRGRLLEGLWEFPNRQIDPGDSAKKSQNEERRVVSQIGAQLLKGTGGKKRARRLGEVTHLFSHIHATYCVYETTLDEECETEGSWMSSAEVKSSGVSTAMKKVLSLAAGRATEKPRQRSKSTVDPRQQTLNFTSVRSKAST</sequence>